<proteinExistence type="predicted"/>
<protein>
    <recommendedName>
        <fullName evidence="3">CxC2-like cysteine cluster KDZ transposase-associated domain-containing protein</fullName>
    </recommendedName>
</protein>
<keyword evidence="2" id="KW-1185">Reference proteome</keyword>
<dbReference type="OMA" id="SWCYIAG"/>
<dbReference type="InParanoid" id="F8QFS9"/>
<feature type="non-terminal residue" evidence="1">
    <location>
        <position position="1"/>
    </location>
</feature>
<feature type="non-terminal residue" evidence="1">
    <location>
        <position position="59"/>
    </location>
</feature>
<dbReference type="OrthoDB" id="3004525at2759"/>
<evidence type="ECO:0000313" key="2">
    <source>
        <dbReference type="Proteomes" id="UP000008063"/>
    </source>
</evidence>
<sequence>WRCTGCLGKPEYCMSCCRDAHQRLPFHRVEQWVGTHFEPSWCYIAGLVNHLGHTRKPCP</sequence>
<organism evidence="2">
    <name type="scientific">Serpula lacrymans var. lacrymans (strain S7.3)</name>
    <name type="common">Dry rot fungus</name>
    <dbReference type="NCBI Taxonomy" id="936435"/>
    <lineage>
        <taxon>Eukaryota</taxon>
        <taxon>Fungi</taxon>
        <taxon>Dikarya</taxon>
        <taxon>Basidiomycota</taxon>
        <taxon>Agaricomycotina</taxon>
        <taxon>Agaricomycetes</taxon>
        <taxon>Agaricomycetidae</taxon>
        <taxon>Boletales</taxon>
        <taxon>Coniophorineae</taxon>
        <taxon>Serpulaceae</taxon>
        <taxon>Serpula</taxon>
    </lineage>
</organism>
<gene>
    <name evidence="1" type="ORF">SERLA73DRAFT_28797</name>
</gene>
<reference evidence="2" key="1">
    <citation type="journal article" date="2011" name="Science">
        <title>The plant cell wall-decomposing machinery underlies the functional diversity of forest fungi.</title>
        <authorList>
            <person name="Eastwood D.C."/>
            <person name="Floudas D."/>
            <person name="Binder M."/>
            <person name="Majcherczyk A."/>
            <person name="Schneider P."/>
            <person name="Aerts A."/>
            <person name="Asiegbu F.O."/>
            <person name="Baker S.E."/>
            <person name="Barry K."/>
            <person name="Bendiksby M."/>
            <person name="Blumentritt M."/>
            <person name="Coutinho P.M."/>
            <person name="Cullen D."/>
            <person name="de Vries R.P."/>
            <person name="Gathman A."/>
            <person name="Goodell B."/>
            <person name="Henrissat B."/>
            <person name="Ihrmark K."/>
            <person name="Kauserud H."/>
            <person name="Kohler A."/>
            <person name="LaButti K."/>
            <person name="Lapidus A."/>
            <person name="Lavin J.L."/>
            <person name="Lee Y.-H."/>
            <person name="Lindquist E."/>
            <person name="Lilly W."/>
            <person name="Lucas S."/>
            <person name="Morin E."/>
            <person name="Murat C."/>
            <person name="Oguiza J.A."/>
            <person name="Park J."/>
            <person name="Pisabarro A.G."/>
            <person name="Riley R."/>
            <person name="Rosling A."/>
            <person name="Salamov A."/>
            <person name="Schmidt O."/>
            <person name="Schmutz J."/>
            <person name="Skrede I."/>
            <person name="Stenlid J."/>
            <person name="Wiebenga A."/>
            <person name="Xie X."/>
            <person name="Kuees U."/>
            <person name="Hibbett D.S."/>
            <person name="Hoffmeister D."/>
            <person name="Hoegberg N."/>
            <person name="Martin F."/>
            <person name="Grigoriev I.V."/>
            <person name="Watkinson S.C."/>
        </authorList>
    </citation>
    <scope>NUCLEOTIDE SEQUENCE [LARGE SCALE GENOMIC DNA]</scope>
    <source>
        <strain evidence="2">strain S7.3</strain>
    </source>
</reference>
<accession>F8QFS9</accession>
<evidence type="ECO:0008006" key="3">
    <source>
        <dbReference type="Google" id="ProtNLM"/>
    </source>
</evidence>
<dbReference type="HOGENOM" id="CLU_161759_1_1_1"/>
<dbReference type="EMBL" id="GL945497">
    <property type="protein sequence ID" value="EGN92913.1"/>
    <property type="molecule type" value="Genomic_DNA"/>
</dbReference>
<dbReference type="Proteomes" id="UP000008063">
    <property type="component" value="Unassembled WGS sequence"/>
</dbReference>
<evidence type="ECO:0000313" key="1">
    <source>
        <dbReference type="EMBL" id="EGN92913.1"/>
    </source>
</evidence>
<name>F8QFS9_SERL3</name>
<dbReference type="AlphaFoldDB" id="F8QFS9"/>